<comment type="caution">
    <text evidence="15">The sequence shown here is derived from an EMBL/GenBank/DDBJ whole genome shotgun (WGS) entry which is preliminary data.</text>
</comment>
<dbReference type="Proteomes" id="UP000220840">
    <property type="component" value="Unassembled WGS sequence"/>
</dbReference>
<dbReference type="InterPro" id="IPR036097">
    <property type="entry name" value="HisK_dim/P_sf"/>
</dbReference>
<reference evidence="15 16" key="1">
    <citation type="submission" date="2017-10" db="EMBL/GenBank/DDBJ databases">
        <title>Effective Description of Clostridium neonatale sp. nov. linked to necrotizing enterocolitis in neonates and a clarification of species assignable to the genus Clostridium (Prazmowski 1880) emend. Lawson and Rainey 2016.</title>
        <authorList>
            <person name="Bernard K."/>
            <person name="Burdz T."/>
            <person name="Wiebe D."/>
            <person name="Balcewich B."/>
            <person name="Alfa M."/>
            <person name="Bernier A.-M."/>
        </authorList>
    </citation>
    <scope>NUCLEOTIDE SEQUENCE [LARGE SCALE GENOMIC DNA]</scope>
    <source>
        <strain evidence="15 16">LCDC99A005</strain>
    </source>
</reference>
<dbReference type="EC" id="2.7.13.3" evidence="3"/>
<organism evidence="15 16">
    <name type="scientific">Clostridium neonatale</name>
    <dbReference type="NCBI Taxonomy" id="137838"/>
    <lineage>
        <taxon>Bacteria</taxon>
        <taxon>Bacillati</taxon>
        <taxon>Bacillota</taxon>
        <taxon>Clostridia</taxon>
        <taxon>Eubacteriales</taxon>
        <taxon>Clostridiaceae</taxon>
        <taxon>Clostridium</taxon>
    </lineage>
</organism>
<dbReference type="PROSITE" id="PS50885">
    <property type="entry name" value="HAMP"/>
    <property type="match status" value="1"/>
</dbReference>
<dbReference type="Gene3D" id="6.10.340.10">
    <property type="match status" value="1"/>
</dbReference>
<accession>A0A2A7MM77</accession>
<feature type="domain" description="Histidine kinase" evidence="12">
    <location>
        <begin position="238"/>
        <end position="450"/>
    </location>
</feature>
<dbReference type="RefSeq" id="WP_058296761.1">
    <property type="nucleotide sequence ID" value="NZ_CAKJVF010000058.1"/>
</dbReference>
<dbReference type="Gene3D" id="3.30.565.10">
    <property type="entry name" value="Histidine kinase-like ATPase, C-terminal domain"/>
    <property type="match status" value="1"/>
</dbReference>
<dbReference type="InterPro" id="IPR004358">
    <property type="entry name" value="Sig_transdc_His_kin-like_C"/>
</dbReference>
<dbReference type="SMART" id="SM00387">
    <property type="entry name" value="HATPase_c"/>
    <property type="match status" value="1"/>
</dbReference>
<evidence type="ECO:0000256" key="8">
    <source>
        <dbReference type="ARBA" id="ARBA00022989"/>
    </source>
</evidence>
<keyword evidence="5" id="KW-0808">Transferase</keyword>
<proteinExistence type="predicted"/>
<feature type="transmembrane region" description="Helical" evidence="11">
    <location>
        <begin position="153"/>
        <end position="175"/>
    </location>
</feature>
<comment type="catalytic activity">
    <reaction evidence="1">
        <text>ATP + protein L-histidine = ADP + protein N-phospho-L-histidine.</text>
        <dbReference type="EC" id="2.7.13.3"/>
    </reaction>
</comment>
<dbReference type="InterPro" id="IPR003661">
    <property type="entry name" value="HisK_dim/P_dom"/>
</dbReference>
<dbReference type="CDD" id="cd00075">
    <property type="entry name" value="HATPase"/>
    <property type="match status" value="1"/>
</dbReference>
<keyword evidence="7 15" id="KW-0418">Kinase</keyword>
<evidence type="ECO:0000256" key="11">
    <source>
        <dbReference type="SAM" id="Phobius"/>
    </source>
</evidence>
<evidence type="ECO:0000256" key="7">
    <source>
        <dbReference type="ARBA" id="ARBA00022777"/>
    </source>
</evidence>
<dbReference type="PANTHER" id="PTHR45528">
    <property type="entry name" value="SENSOR HISTIDINE KINASE CPXA"/>
    <property type="match status" value="1"/>
</dbReference>
<dbReference type="SUPFAM" id="SSF47384">
    <property type="entry name" value="Homodimeric domain of signal transducing histidine kinase"/>
    <property type="match status" value="1"/>
</dbReference>
<dbReference type="Gene3D" id="1.10.287.130">
    <property type="match status" value="1"/>
</dbReference>
<keyword evidence="8 11" id="KW-1133">Transmembrane helix</keyword>
<dbReference type="GO" id="GO:0016020">
    <property type="term" value="C:membrane"/>
    <property type="evidence" value="ECO:0007669"/>
    <property type="project" value="UniProtKB-SubCell"/>
</dbReference>
<reference evidence="14" key="2">
    <citation type="submission" date="2022-10" db="EMBL/GenBank/DDBJ databases">
        <authorList>
            <person name="Aires J."/>
            <person name="Mesa V."/>
        </authorList>
    </citation>
    <scope>NUCLEOTIDE SEQUENCE</scope>
    <source>
        <strain evidence="14">Clostridium neonatale JD116</strain>
    </source>
</reference>
<evidence type="ECO:0000256" key="2">
    <source>
        <dbReference type="ARBA" id="ARBA00004141"/>
    </source>
</evidence>
<dbReference type="PRINTS" id="PR00344">
    <property type="entry name" value="BCTRLSENSOR"/>
</dbReference>
<dbReference type="CDD" id="cd00082">
    <property type="entry name" value="HisKA"/>
    <property type="match status" value="1"/>
</dbReference>
<sequence length="450" mass="52778">MQRKIHIFFEFSIISLVIITAIIVIYTIAQVALITLFSKEHQKDSIENRYEVLCFLLSNINIDEYTINNIARYDEQNIRMYKEDFSECFASNYDEDIWENIDFYFGRDVKIETEYISDDIYSVLSGPIYINGERYILQIVSDEYIGEDLLESYYPTFFAIFIFGIILSILGSIHLSKKFLRKLNRLSNDIEEVKEFGISHRMNKSNSNDEFDRIVTLFNSMMDEIECSFEEQKVFISNASHELRTPLTALKGHLSMIKRWGKNDKERMEKSIDICIDETDRLIKIVNDLLLLTRCEREIINLDEINEIKVLQIILDCVNHYKILNENIQFDIDVKEEDCIKITHEHLKQLLVIFIDNSIKYNDKEICKIKISLTQNNGRKELSITDNGMGIPQNDIQYVLNKFYKVDKSRVNNNSYGIGLSIANQIVTNYKGKINIFSTEKVYTTIKILL</sequence>
<name>A0A2A7MM77_9CLOT</name>
<gene>
    <name evidence="14" type="ORF">CNEO2_90039</name>
    <name evidence="15" type="ORF">CQ394_13265</name>
</gene>
<dbReference type="FunFam" id="1.10.287.130:FF:000001">
    <property type="entry name" value="Two-component sensor histidine kinase"/>
    <property type="match status" value="1"/>
</dbReference>
<evidence type="ECO:0000256" key="9">
    <source>
        <dbReference type="ARBA" id="ARBA00023012"/>
    </source>
</evidence>
<dbReference type="SMART" id="SM00388">
    <property type="entry name" value="HisKA"/>
    <property type="match status" value="1"/>
</dbReference>
<evidence type="ECO:0000256" key="6">
    <source>
        <dbReference type="ARBA" id="ARBA00022692"/>
    </source>
</evidence>
<dbReference type="PANTHER" id="PTHR45528:SF12">
    <property type="entry name" value="SENSOR HISTIDINE KINASE ARSS"/>
    <property type="match status" value="1"/>
</dbReference>
<dbReference type="PROSITE" id="PS50109">
    <property type="entry name" value="HIS_KIN"/>
    <property type="match status" value="1"/>
</dbReference>
<dbReference type="EMBL" id="CAMTCP010000303">
    <property type="protein sequence ID" value="CAI3700723.1"/>
    <property type="molecule type" value="Genomic_DNA"/>
</dbReference>
<keyword evidence="9" id="KW-0902">Two-component regulatory system</keyword>
<dbReference type="GeneID" id="68879134"/>
<evidence type="ECO:0000313" key="14">
    <source>
        <dbReference type="EMBL" id="CAI3700723.1"/>
    </source>
</evidence>
<evidence type="ECO:0000256" key="4">
    <source>
        <dbReference type="ARBA" id="ARBA00022553"/>
    </source>
</evidence>
<evidence type="ECO:0000256" key="1">
    <source>
        <dbReference type="ARBA" id="ARBA00000085"/>
    </source>
</evidence>
<dbReference type="STRING" id="137838.GCA_001458595_04146"/>
<evidence type="ECO:0000256" key="10">
    <source>
        <dbReference type="ARBA" id="ARBA00023136"/>
    </source>
</evidence>
<dbReference type="SUPFAM" id="SSF55874">
    <property type="entry name" value="ATPase domain of HSP90 chaperone/DNA topoisomerase II/histidine kinase"/>
    <property type="match status" value="1"/>
</dbReference>
<feature type="transmembrane region" description="Helical" evidence="11">
    <location>
        <begin position="7"/>
        <end position="29"/>
    </location>
</feature>
<evidence type="ECO:0000313" key="16">
    <source>
        <dbReference type="Proteomes" id="UP000220840"/>
    </source>
</evidence>
<dbReference type="EMBL" id="PDCJ01000001">
    <property type="protein sequence ID" value="PEG32617.1"/>
    <property type="molecule type" value="Genomic_DNA"/>
</dbReference>
<keyword evidence="10 11" id="KW-0472">Membrane</keyword>
<evidence type="ECO:0000256" key="3">
    <source>
        <dbReference type="ARBA" id="ARBA00012438"/>
    </source>
</evidence>
<protein>
    <recommendedName>
        <fullName evidence="3">histidine kinase</fullName>
        <ecNumber evidence="3">2.7.13.3</ecNumber>
    </recommendedName>
</protein>
<feature type="domain" description="HAMP" evidence="13">
    <location>
        <begin position="177"/>
        <end position="230"/>
    </location>
</feature>
<dbReference type="Pfam" id="PF02518">
    <property type="entry name" value="HATPase_c"/>
    <property type="match status" value="1"/>
</dbReference>
<evidence type="ECO:0000313" key="15">
    <source>
        <dbReference type="EMBL" id="PEG32617.1"/>
    </source>
</evidence>
<keyword evidence="6 11" id="KW-0812">Transmembrane</keyword>
<comment type="subcellular location">
    <subcellularLocation>
        <location evidence="2">Membrane</location>
        <topology evidence="2">Multi-pass membrane protein</topology>
    </subcellularLocation>
</comment>
<dbReference type="InterPro" id="IPR003660">
    <property type="entry name" value="HAMP_dom"/>
</dbReference>
<dbReference type="InterPro" id="IPR050398">
    <property type="entry name" value="HssS/ArlS-like"/>
</dbReference>
<evidence type="ECO:0000259" key="12">
    <source>
        <dbReference type="PROSITE" id="PS50109"/>
    </source>
</evidence>
<keyword evidence="4" id="KW-0597">Phosphoprotein</keyword>
<dbReference type="AlphaFoldDB" id="A0A2A7MM77"/>
<dbReference type="InterPro" id="IPR005467">
    <property type="entry name" value="His_kinase_dom"/>
</dbReference>
<dbReference type="Proteomes" id="UP001189143">
    <property type="component" value="Unassembled WGS sequence"/>
</dbReference>
<dbReference type="InterPro" id="IPR003594">
    <property type="entry name" value="HATPase_dom"/>
</dbReference>
<evidence type="ECO:0000259" key="13">
    <source>
        <dbReference type="PROSITE" id="PS50885"/>
    </source>
</evidence>
<dbReference type="Pfam" id="PF00512">
    <property type="entry name" value="HisKA"/>
    <property type="match status" value="1"/>
</dbReference>
<dbReference type="InterPro" id="IPR036890">
    <property type="entry name" value="HATPase_C_sf"/>
</dbReference>
<dbReference type="GO" id="GO:0000155">
    <property type="term" value="F:phosphorelay sensor kinase activity"/>
    <property type="evidence" value="ECO:0007669"/>
    <property type="project" value="InterPro"/>
</dbReference>
<evidence type="ECO:0000256" key="5">
    <source>
        <dbReference type="ARBA" id="ARBA00022679"/>
    </source>
</evidence>
<keyword evidence="16" id="KW-1185">Reference proteome</keyword>
<dbReference type="OrthoDB" id="9786919at2"/>